<organism evidence="1 2">
    <name type="scientific">Austropuccinia psidii MF-1</name>
    <dbReference type="NCBI Taxonomy" id="1389203"/>
    <lineage>
        <taxon>Eukaryota</taxon>
        <taxon>Fungi</taxon>
        <taxon>Dikarya</taxon>
        <taxon>Basidiomycota</taxon>
        <taxon>Pucciniomycotina</taxon>
        <taxon>Pucciniomycetes</taxon>
        <taxon>Pucciniales</taxon>
        <taxon>Sphaerophragmiaceae</taxon>
        <taxon>Austropuccinia</taxon>
    </lineage>
</organism>
<sequence>MNWVEVGWNKPPHELTHASENLTHRPNLISISAIPMFSDTAIGRHAQDISLRSGALTSQTSKSSIKAEQLSKGIWLGSPGKLIVVANETLT</sequence>
<name>A0A9Q3EAD5_9BASI</name>
<keyword evidence="2" id="KW-1185">Reference proteome</keyword>
<dbReference type="Proteomes" id="UP000765509">
    <property type="component" value="Unassembled WGS sequence"/>
</dbReference>
<proteinExistence type="predicted"/>
<protein>
    <submittedName>
        <fullName evidence="1">Uncharacterized protein</fullName>
    </submittedName>
</protein>
<reference evidence="1" key="1">
    <citation type="submission" date="2021-03" db="EMBL/GenBank/DDBJ databases">
        <title>Draft genome sequence of rust myrtle Austropuccinia psidii MF-1, a brazilian biotype.</title>
        <authorList>
            <person name="Quecine M.C."/>
            <person name="Pachon D.M.R."/>
            <person name="Bonatelli M.L."/>
            <person name="Correr F.H."/>
            <person name="Franceschini L.M."/>
            <person name="Leite T.F."/>
            <person name="Margarido G.R.A."/>
            <person name="Almeida C.A."/>
            <person name="Ferrarezi J.A."/>
            <person name="Labate C.A."/>
        </authorList>
    </citation>
    <scope>NUCLEOTIDE SEQUENCE</scope>
    <source>
        <strain evidence="1">MF-1</strain>
    </source>
</reference>
<dbReference type="AlphaFoldDB" id="A0A9Q3EAD5"/>
<dbReference type="EMBL" id="AVOT02026107">
    <property type="protein sequence ID" value="MBW0517679.1"/>
    <property type="molecule type" value="Genomic_DNA"/>
</dbReference>
<comment type="caution">
    <text evidence="1">The sequence shown here is derived from an EMBL/GenBank/DDBJ whole genome shotgun (WGS) entry which is preliminary data.</text>
</comment>
<evidence type="ECO:0000313" key="2">
    <source>
        <dbReference type="Proteomes" id="UP000765509"/>
    </source>
</evidence>
<gene>
    <name evidence="1" type="ORF">O181_057394</name>
</gene>
<accession>A0A9Q3EAD5</accession>
<evidence type="ECO:0000313" key="1">
    <source>
        <dbReference type="EMBL" id="MBW0517679.1"/>
    </source>
</evidence>